<keyword evidence="1" id="KW-1133">Transmembrane helix</keyword>
<organism evidence="2 3">
    <name type="scientific">Trematosphaeria pertusa</name>
    <dbReference type="NCBI Taxonomy" id="390896"/>
    <lineage>
        <taxon>Eukaryota</taxon>
        <taxon>Fungi</taxon>
        <taxon>Dikarya</taxon>
        <taxon>Ascomycota</taxon>
        <taxon>Pezizomycotina</taxon>
        <taxon>Dothideomycetes</taxon>
        <taxon>Pleosporomycetidae</taxon>
        <taxon>Pleosporales</taxon>
        <taxon>Massarineae</taxon>
        <taxon>Trematosphaeriaceae</taxon>
        <taxon>Trematosphaeria</taxon>
    </lineage>
</organism>
<evidence type="ECO:0000313" key="2">
    <source>
        <dbReference type="EMBL" id="KAF2253912.1"/>
    </source>
</evidence>
<sequence length="274" mass="30277">MESEVTESALRKLAEMLEDCSYLRIWKAAVNSLLTYQGDLGQTVRWKIAKQYALDVLEQRDVAASLFAGVEDELRGCGTAWEEVCDRIRRKIRALERFTAVYDAQPAGAYPDKVLEPVYGLELLDDMKQLRKGGLVRYPARDQHSTMTLTGIVSLSTLLAMIPLGFAWSLSSQSPGSTADTDFFLLIQNSIVTAVGIGVTLFPTLGWPDSRAKWWGQVFGVLGIFCAIVAVPMYVKLPIMWSALVAFAAMVVQMFMALQLAVGPDGEKGNLKRD</sequence>
<dbReference type="RefSeq" id="XP_033688916.1">
    <property type="nucleotide sequence ID" value="XM_033820883.1"/>
</dbReference>
<feature type="transmembrane region" description="Helical" evidence="1">
    <location>
        <begin position="214"/>
        <end position="235"/>
    </location>
</feature>
<proteinExistence type="predicted"/>
<name>A0A6A6IVG7_9PLEO</name>
<dbReference type="OrthoDB" id="3560543at2759"/>
<keyword evidence="1" id="KW-0472">Membrane</keyword>
<feature type="transmembrane region" description="Helical" evidence="1">
    <location>
        <begin position="241"/>
        <end position="263"/>
    </location>
</feature>
<dbReference type="AlphaFoldDB" id="A0A6A6IVG7"/>
<feature type="transmembrane region" description="Helical" evidence="1">
    <location>
        <begin position="183"/>
        <end position="202"/>
    </location>
</feature>
<gene>
    <name evidence="2" type="ORF">BU26DRAFT_231843</name>
</gene>
<keyword evidence="1" id="KW-0812">Transmembrane</keyword>
<protein>
    <submittedName>
        <fullName evidence="2">Uncharacterized protein</fullName>
    </submittedName>
</protein>
<dbReference type="EMBL" id="ML987191">
    <property type="protein sequence ID" value="KAF2253912.1"/>
    <property type="molecule type" value="Genomic_DNA"/>
</dbReference>
<accession>A0A6A6IVG7</accession>
<evidence type="ECO:0000313" key="3">
    <source>
        <dbReference type="Proteomes" id="UP000800094"/>
    </source>
</evidence>
<dbReference type="Proteomes" id="UP000800094">
    <property type="component" value="Unassembled WGS sequence"/>
</dbReference>
<evidence type="ECO:0000256" key="1">
    <source>
        <dbReference type="SAM" id="Phobius"/>
    </source>
</evidence>
<keyword evidence="3" id="KW-1185">Reference proteome</keyword>
<dbReference type="GeneID" id="54574213"/>
<reference evidence="2" key="1">
    <citation type="journal article" date="2020" name="Stud. Mycol.">
        <title>101 Dothideomycetes genomes: a test case for predicting lifestyles and emergence of pathogens.</title>
        <authorList>
            <person name="Haridas S."/>
            <person name="Albert R."/>
            <person name="Binder M."/>
            <person name="Bloem J."/>
            <person name="Labutti K."/>
            <person name="Salamov A."/>
            <person name="Andreopoulos B."/>
            <person name="Baker S."/>
            <person name="Barry K."/>
            <person name="Bills G."/>
            <person name="Bluhm B."/>
            <person name="Cannon C."/>
            <person name="Castanera R."/>
            <person name="Culley D."/>
            <person name="Daum C."/>
            <person name="Ezra D."/>
            <person name="Gonzalez J."/>
            <person name="Henrissat B."/>
            <person name="Kuo A."/>
            <person name="Liang C."/>
            <person name="Lipzen A."/>
            <person name="Lutzoni F."/>
            <person name="Magnuson J."/>
            <person name="Mondo S."/>
            <person name="Nolan M."/>
            <person name="Ohm R."/>
            <person name="Pangilinan J."/>
            <person name="Park H.-J."/>
            <person name="Ramirez L."/>
            <person name="Alfaro M."/>
            <person name="Sun H."/>
            <person name="Tritt A."/>
            <person name="Yoshinaga Y."/>
            <person name="Zwiers L.-H."/>
            <person name="Turgeon B."/>
            <person name="Goodwin S."/>
            <person name="Spatafora J."/>
            <person name="Crous P."/>
            <person name="Grigoriev I."/>
        </authorList>
    </citation>
    <scope>NUCLEOTIDE SEQUENCE</scope>
    <source>
        <strain evidence="2">CBS 122368</strain>
    </source>
</reference>
<feature type="transmembrane region" description="Helical" evidence="1">
    <location>
        <begin position="147"/>
        <end position="171"/>
    </location>
</feature>